<name>D0LWW8_HALO1</name>
<feature type="domain" description="GXWXG" evidence="1">
    <location>
        <begin position="24"/>
        <end position="82"/>
    </location>
</feature>
<dbReference type="Pfam" id="PF14232">
    <property type="entry name" value="DUF4334"/>
    <property type="match status" value="1"/>
</dbReference>
<dbReference type="HOGENOM" id="CLU_112092_1_1_7"/>
<dbReference type="Gene3D" id="2.40.128.580">
    <property type="entry name" value="GXWXG domain"/>
    <property type="match status" value="1"/>
</dbReference>
<evidence type="ECO:0000313" key="4">
    <source>
        <dbReference type="Proteomes" id="UP000001880"/>
    </source>
</evidence>
<dbReference type="STRING" id="502025.Hoch_1665"/>
<dbReference type="InterPro" id="IPR025951">
    <property type="entry name" value="GXWXG_dom"/>
</dbReference>
<gene>
    <name evidence="3" type="ordered locus">Hoch_1665</name>
</gene>
<accession>D0LWW8</accession>
<organism evidence="3 4">
    <name type="scientific">Haliangium ochraceum (strain DSM 14365 / JCM 11303 / SMP-2)</name>
    <dbReference type="NCBI Taxonomy" id="502025"/>
    <lineage>
        <taxon>Bacteria</taxon>
        <taxon>Pseudomonadati</taxon>
        <taxon>Myxococcota</taxon>
        <taxon>Polyangia</taxon>
        <taxon>Haliangiales</taxon>
        <taxon>Kofleriaceae</taxon>
        <taxon>Haliangium</taxon>
    </lineage>
</organism>
<dbReference type="InterPro" id="IPR025568">
    <property type="entry name" value="DUF4334"/>
</dbReference>
<dbReference type="RefSeq" id="WP_012826823.1">
    <property type="nucleotide sequence ID" value="NC_013440.1"/>
</dbReference>
<sequence>MNPETEFQRLADSESPVATEILFEFFDQLAPVEPAFLYGDWTGGVFRSGHPGEERLGQLAWDGKSFHNDNDVDPIISRGSDGAREVNPILGKASLRSVLHRGMVTATMVYDQHPVFDHFRKVSGDIVVGVMDRKGEDAPLFFHLHRLPQGGPA</sequence>
<keyword evidence="4" id="KW-1185">Reference proteome</keyword>
<protein>
    <recommendedName>
        <fullName evidence="5">GXWXG domain-containing protein</fullName>
    </recommendedName>
</protein>
<evidence type="ECO:0008006" key="5">
    <source>
        <dbReference type="Google" id="ProtNLM"/>
    </source>
</evidence>
<dbReference type="Proteomes" id="UP000001880">
    <property type="component" value="Chromosome"/>
</dbReference>
<proteinExistence type="predicted"/>
<dbReference type="Pfam" id="PF14231">
    <property type="entry name" value="GXWXG"/>
    <property type="match status" value="1"/>
</dbReference>
<dbReference type="KEGG" id="hoh:Hoch_1665"/>
<evidence type="ECO:0000259" key="1">
    <source>
        <dbReference type="Pfam" id="PF14231"/>
    </source>
</evidence>
<dbReference type="EMBL" id="CP001804">
    <property type="protein sequence ID" value="ACY14215.1"/>
    <property type="molecule type" value="Genomic_DNA"/>
</dbReference>
<evidence type="ECO:0000259" key="2">
    <source>
        <dbReference type="Pfam" id="PF14232"/>
    </source>
</evidence>
<dbReference type="eggNOG" id="ENOG5032S1R">
    <property type="taxonomic scope" value="Bacteria"/>
</dbReference>
<dbReference type="AlphaFoldDB" id="D0LWW8"/>
<dbReference type="OrthoDB" id="8905397at2"/>
<feature type="domain" description="DUF4334" evidence="2">
    <location>
        <begin position="91"/>
        <end position="146"/>
    </location>
</feature>
<reference evidence="3 4" key="1">
    <citation type="journal article" date="2010" name="Stand. Genomic Sci.">
        <title>Complete genome sequence of Haliangium ochraceum type strain (SMP-2).</title>
        <authorList>
            <consortium name="US DOE Joint Genome Institute (JGI-PGF)"/>
            <person name="Ivanova N."/>
            <person name="Daum C."/>
            <person name="Lang E."/>
            <person name="Abt B."/>
            <person name="Kopitz M."/>
            <person name="Saunders E."/>
            <person name="Lapidus A."/>
            <person name="Lucas S."/>
            <person name="Glavina Del Rio T."/>
            <person name="Nolan M."/>
            <person name="Tice H."/>
            <person name="Copeland A."/>
            <person name="Cheng J.F."/>
            <person name="Chen F."/>
            <person name="Bruce D."/>
            <person name="Goodwin L."/>
            <person name="Pitluck S."/>
            <person name="Mavromatis K."/>
            <person name="Pati A."/>
            <person name="Mikhailova N."/>
            <person name="Chen A."/>
            <person name="Palaniappan K."/>
            <person name="Land M."/>
            <person name="Hauser L."/>
            <person name="Chang Y.J."/>
            <person name="Jeffries C.D."/>
            <person name="Detter J.C."/>
            <person name="Brettin T."/>
            <person name="Rohde M."/>
            <person name="Goker M."/>
            <person name="Bristow J."/>
            <person name="Markowitz V."/>
            <person name="Eisen J.A."/>
            <person name="Hugenholtz P."/>
            <person name="Kyrpides N.C."/>
            <person name="Klenk H.P."/>
        </authorList>
    </citation>
    <scope>NUCLEOTIDE SEQUENCE [LARGE SCALE GENOMIC DNA]</scope>
    <source>
        <strain evidence="4">DSM 14365 / CIP 107738 / JCM 11303 / AJ 13395 / SMP-2</strain>
    </source>
</reference>
<evidence type="ECO:0000313" key="3">
    <source>
        <dbReference type="EMBL" id="ACY14215.1"/>
    </source>
</evidence>